<sequence>MHPSDRRTANRRTGLMLAAVAAAFFVLVILKYKVFGQ</sequence>
<dbReference type="RefSeq" id="WP_232311646.1">
    <property type="nucleotide sequence ID" value="NZ_CP018839.1"/>
</dbReference>
<reference evidence="1 2" key="1">
    <citation type="submission" date="2016-12" db="EMBL/GenBank/DDBJ databases">
        <title>Complete genome sequence of Thauera chlorobenzoica, a Betaproteobacterium degrading haloaromatics anaerobically to CO2 and halides.</title>
        <authorList>
            <person name="Goris T."/>
            <person name="Mergelsberg M."/>
            <person name="Boll M."/>
        </authorList>
    </citation>
    <scope>NUCLEOTIDE SEQUENCE [LARGE SCALE GENOMIC DNA]</scope>
    <source>
        <strain evidence="1 2">3CB1</strain>
    </source>
</reference>
<keyword evidence="2" id="KW-1185">Reference proteome</keyword>
<dbReference type="AlphaFoldDB" id="A0A1H5UPV2"/>
<proteinExistence type="predicted"/>
<dbReference type="EMBL" id="CP018839">
    <property type="protein sequence ID" value="APR03532.1"/>
    <property type="molecule type" value="Genomic_DNA"/>
</dbReference>
<dbReference type="NCBIfam" id="NF038351">
    <property type="entry name" value="cyt_ox_assem_30"/>
    <property type="match status" value="1"/>
</dbReference>
<organism evidence="1 2">
    <name type="scientific">Thauera chlorobenzoica</name>
    <dbReference type="NCBI Taxonomy" id="96773"/>
    <lineage>
        <taxon>Bacteria</taxon>
        <taxon>Pseudomonadati</taxon>
        <taxon>Pseudomonadota</taxon>
        <taxon>Betaproteobacteria</taxon>
        <taxon>Rhodocyclales</taxon>
        <taxon>Zoogloeaceae</taxon>
        <taxon>Thauera</taxon>
    </lineage>
</organism>
<dbReference type="Proteomes" id="UP000185739">
    <property type="component" value="Chromosome"/>
</dbReference>
<name>A0A1H5UPV2_9RHOO</name>
<gene>
    <name evidence="1" type="ORF">Tchl_0668</name>
</gene>
<evidence type="ECO:0000313" key="1">
    <source>
        <dbReference type="EMBL" id="APR03532.1"/>
    </source>
</evidence>
<evidence type="ECO:0000313" key="2">
    <source>
        <dbReference type="Proteomes" id="UP000185739"/>
    </source>
</evidence>
<accession>A0A1H5UPV2</accession>
<dbReference type="KEGG" id="tcl:Tchl_0668"/>
<protein>
    <submittedName>
        <fullName evidence="1">Uncharacterized protein</fullName>
    </submittedName>
</protein>
<dbReference type="InterPro" id="IPR047811">
    <property type="entry name" value="CytC_ox_assmbl_put"/>
</dbReference>